<dbReference type="EMBL" id="SZYH01000001">
    <property type="protein sequence ID" value="TKV67617.1"/>
    <property type="molecule type" value="Genomic_DNA"/>
</dbReference>
<dbReference type="AlphaFoldDB" id="A0A4U6R1Y2"/>
<keyword evidence="8" id="KW-0969">Cilium</keyword>
<keyword evidence="2 4" id="KW-0964">Secreted</keyword>
<evidence type="ECO:0000256" key="3">
    <source>
        <dbReference type="ARBA" id="ARBA00023143"/>
    </source>
</evidence>
<dbReference type="Proteomes" id="UP000308488">
    <property type="component" value="Unassembled WGS sequence"/>
</dbReference>
<keyword evidence="3 4" id="KW-0975">Bacterial flagellum</keyword>
<evidence type="ECO:0000256" key="4">
    <source>
        <dbReference type="RuleBase" id="RU362073"/>
    </source>
</evidence>
<keyword evidence="8" id="KW-0282">Flagellum</keyword>
<evidence type="ECO:0000259" key="6">
    <source>
        <dbReference type="Pfam" id="PF00669"/>
    </source>
</evidence>
<comment type="subcellular location">
    <subcellularLocation>
        <location evidence="4">Secreted</location>
    </subcellularLocation>
    <subcellularLocation>
        <location evidence="4">Bacterial flagellum</location>
    </subcellularLocation>
</comment>
<dbReference type="Gene3D" id="6.10.280.190">
    <property type="match status" value="1"/>
</dbReference>
<gene>
    <name evidence="8" type="ORF">FDP08_05695</name>
</gene>
<protein>
    <recommendedName>
        <fullName evidence="4">Flagellin</fullName>
    </recommendedName>
</protein>
<feature type="domain" description="Flagellin N-terminal" evidence="6">
    <location>
        <begin position="5"/>
        <end position="141"/>
    </location>
</feature>
<proteinExistence type="inferred from homology"/>
<comment type="function">
    <text evidence="4">Flagellin is the subunit protein which polymerizes to form the filaments of bacterial flagella.</text>
</comment>
<feature type="coiled-coil region" evidence="5">
    <location>
        <begin position="75"/>
        <end position="129"/>
    </location>
</feature>
<evidence type="ECO:0000256" key="2">
    <source>
        <dbReference type="ARBA" id="ARBA00022525"/>
    </source>
</evidence>
<dbReference type="InterPro" id="IPR046358">
    <property type="entry name" value="Flagellin_C"/>
</dbReference>
<reference evidence="8 9" key="1">
    <citation type="submission" date="2019-05" db="EMBL/GenBank/DDBJ databases">
        <title>Marinobacter panjinensis sp. nov., a moderately halophilic bacterium isolated from sea tidal flat environment.</title>
        <authorList>
            <person name="Yang W."/>
            <person name="An M."/>
            <person name="He W."/>
            <person name="Luo X."/>
            <person name="Zhu L."/>
            <person name="Chen G."/>
            <person name="Zhang Y."/>
            <person name="Wang Y."/>
        </authorList>
    </citation>
    <scope>NUCLEOTIDE SEQUENCE [LARGE SCALE GENOMIC DNA]</scope>
    <source>
        <strain evidence="8 9">PJ-16</strain>
    </source>
</reference>
<dbReference type="PRINTS" id="PR00207">
    <property type="entry name" value="FLAGELLIN"/>
</dbReference>
<dbReference type="Gene3D" id="2.30.220.10">
    <property type="entry name" value="f41 fragment of flagellin, C-terminal domain"/>
    <property type="match status" value="1"/>
</dbReference>
<keyword evidence="5" id="KW-0175">Coiled coil</keyword>
<dbReference type="PANTHER" id="PTHR42792">
    <property type="entry name" value="FLAGELLIN"/>
    <property type="match status" value="1"/>
</dbReference>
<dbReference type="SUPFAM" id="SSF64518">
    <property type="entry name" value="Phase 1 flagellin"/>
    <property type="match status" value="1"/>
</dbReference>
<comment type="similarity">
    <text evidence="1 4">Belongs to the bacterial flagellin family.</text>
</comment>
<evidence type="ECO:0000313" key="8">
    <source>
        <dbReference type="EMBL" id="TKV67617.1"/>
    </source>
</evidence>
<feature type="domain" description="Flagellin C-terminal" evidence="7">
    <location>
        <begin position="397"/>
        <end position="482"/>
    </location>
</feature>
<dbReference type="InterPro" id="IPR001029">
    <property type="entry name" value="Flagellin_N"/>
</dbReference>
<keyword evidence="8" id="KW-0966">Cell projection</keyword>
<dbReference type="Gene3D" id="2.170.280.10">
    <property type="entry name" value="f41 fragment of flagellin, middle domain"/>
    <property type="match status" value="1"/>
</dbReference>
<dbReference type="GO" id="GO:0005576">
    <property type="term" value="C:extracellular region"/>
    <property type="evidence" value="ECO:0007669"/>
    <property type="project" value="UniProtKB-SubCell"/>
</dbReference>
<name>A0A4U6R1Y2_9GAMM</name>
<evidence type="ECO:0000256" key="5">
    <source>
        <dbReference type="SAM" id="Coils"/>
    </source>
</evidence>
<dbReference type="GO" id="GO:0009288">
    <property type="term" value="C:bacterial-type flagellum"/>
    <property type="evidence" value="ECO:0007669"/>
    <property type="project" value="UniProtKB-SubCell"/>
</dbReference>
<dbReference type="Gene3D" id="1.20.1330.10">
    <property type="entry name" value="f41 fragment of flagellin, N-terminal domain"/>
    <property type="match status" value="1"/>
</dbReference>
<dbReference type="Pfam" id="PF00700">
    <property type="entry name" value="Flagellin_C"/>
    <property type="match status" value="1"/>
</dbReference>
<dbReference type="InterPro" id="IPR001492">
    <property type="entry name" value="Flagellin"/>
</dbReference>
<dbReference type="InterPro" id="IPR042187">
    <property type="entry name" value="Flagellin_C_sub2"/>
</dbReference>
<evidence type="ECO:0000259" key="7">
    <source>
        <dbReference type="Pfam" id="PF00700"/>
    </source>
</evidence>
<dbReference type="Gene3D" id="6.10.10.10">
    <property type="entry name" value="Flagellar export chaperone, C-terminal domain"/>
    <property type="match status" value="1"/>
</dbReference>
<evidence type="ECO:0000256" key="1">
    <source>
        <dbReference type="ARBA" id="ARBA00005709"/>
    </source>
</evidence>
<keyword evidence="9" id="KW-1185">Reference proteome</keyword>
<organism evidence="8 9">
    <name type="scientific">Marinobacter panjinensis</name>
    <dbReference type="NCBI Taxonomy" id="2576384"/>
    <lineage>
        <taxon>Bacteria</taxon>
        <taxon>Pseudomonadati</taxon>
        <taxon>Pseudomonadota</taxon>
        <taxon>Gammaproteobacteria</taxon>
        <taxon>Pseudomonadales</taxon>
        <taxon>Marinobacteraceae</taxon>
        <taxon>Marinobacter</taxon>
    </lineage>
</organism>
<dbReference type="Pfam" id="PF00669">
    <property type="entry name" value="Flagellin_N"/>
    <property type="match status" value="1"/>
</dbReference>
<evidence type="ECO:0000313" key="9">
    <source>
        <dbReference type="Proteomes" id="UP000308488"/>
    </source>
</evidence>
<accession>A0A4U6R1Y2</accession>
<dbReference type="OrthoDB" id="9796789at2"/>
<dbReference type="PANTHER" id="PTHR42792:SF2">
    <property type="entry name" value="FLAGELLIN"/>
    <property type="match status" value="1"/>
</dbReference>
<dbReference type="GO" id="GO:0005198">
    <property type="term" value="F:structural molecule activity"/>
    <property type="evidence" value="ECO:0007669"/>
    <property type="project" value="UniProtKB-UniRule"/>
</dbReference>
<sequence length="483" mass="48645">MALGINTNVASLSAQNQLQKSQDLSNQALERLSSGLRINSAKDDAAGLAISTRFQSQIRGLDVATRNANDGISLAQTAEGALDEITNNLQRIRDLAVQSANATNSASDRQALNQEVEQRLAEVERISTQTAFNGLKVLDGSFGEQNFQVGANAGETIGVDLSQGTRLEQVGSLASAEGTAVTGDALTAGELKISVGDGEAVEVGAASGSADKIAEAINNANVSGLTSVSATNVQTLAFTDVTGGSTGGSYNIDVAVGTTSIDLSISVGSGATITSADIASALQDKGIEGLTVSDGSAADTIKFEDSEGRNITLSSESVTGGGVSAAGSTGFAAGTSAGEFQDGVALTGKVTIEGLEDITLEGAGAAKAGFTDGQVIAATGSLETVSVATVDLANDAIKRIDSALGSVNGLRSELGAVQNRFDSTIANLATTSENLSAANSRILDADFAAETAKLSKAQVLQQAGISVLAQANARPQQVLSLLQ</sequence>
<comment type="caution">
    <text evidence="8">The sequence shown here is derived from an EMBL/GenBank/DDBJ whole genome shotgun (WGS) entry which is preliminary data.</text>
</comment>
<dbReference type="RefSeq" id="WP_137435031.1">
    <property type="nucleotide sequence ID" value="NZ_JANRHC010000001.1"/>
</dbReference>